<protein>
    <submittedName>
        <fullName evidence="1">Uncharacterized protein</fullName>
    </submittedName>
</protein>
<organism evidence="1">
    <name type="scientific">Human betaherpesvirus 6</name>
    <dbReference type="NCBI Taxonomy" id="10368"/>
    <lineage>
        <taxon>Viruses</taxon>
        <taxon>Duplodnaviria</taxon>
        <taxon>Heunggongvirae</taxon>
        <taxon>Peploviricota</taxon>
        <taxon>Herviviricetes</taxon>
        <taxon>Herpesvirales</taxon>
        <taxon>Orthoherpesviridae</taxon>
        <taxon>Betaherpesvirinae</taxon>
        <taxon>Roseolovirus</taxon>
    </lineage>
</organism>
<proteinExistence type="predicted"/>
<evidence type="ECO:0000313" key="1">
    <source>
        <dbReference type="EMBL" id="ARK00046.1"/>
    </source>
</evidence>
<name>A0A1W6DAV4_9BETA</name>
<dbReference type="EMBL" id="KY274498">
    <property type="protein sequence ID" value="ARK00046.1"/>
    <property type="molecule type" value="Genomic_DNA"/>
</dbReference>
<accession>A0A1W6DAV4</accession>
<reference evidence="1" key="1">
    <citation type="journal article" date="2018" name="BMC Genomics">
        <title>Comparative genomic, transcriptomic, and proteomic reannotation of human herpesvirus 6.</title>
        <authorList>
            <person name="Greninger A.L."/>
            <person name="Knudsen G.M."/>
            <person name="Roychoudhury P."/>
            <person name="Hanson D.J."/>
            <person name="Sedlak R.H."/>
            <person name="Xie H."/>
            <person name="Guan J."/>
            <person name="Nguyen T."/>
            <person name="Peddu V."/>
            <person name="Boeckh M."/>
            <person name="Huang M.L."/>
            <person name="Cook L."/>
            <person name="Depledge D.P."/>
            <person name="Zerr D.M."/>
            <person name="Koelle D.M."/>
            <person name="Gantt S."/>
            <person name="Yoshikawa T."/>
            <person name="Caserta M."/>
            <person name="Hill J.A."/>
            <person name="Jerome K.R."/>
        </authorList>
    </citation>
    <scope>NUCLEOTIDE SEQUENCE</scope>
    <source>
        <strain evidence="1">Japan-b3</strain>
    </source>
</reference>
<sequence>MDLFILRDNLWIVSSGRIDEENVDVEGEHSCNGGRDLLLFLLFRKFGVHEVVRVCGFLIYKILGNFSYDEYLNFPRL</sequence>